<keyword evidence="2" id="KW-1185">Reference proteome</keyword>
<dbReference type="AlphaFoldDB" id="A0A9P0N2E3"/>
<sequence length="107" mass="12405">MKLLPGKPITGLLSDKECLLNVGMSRRPVRFGHSINNIIITSNVRNVITFIYIHLFEEHVYCKSGFMKKYSCSFLLPFSFCANKYYLLHKVNITECKCFYISVICKL</sequence>
<dbReference type="EMBL" id="LR824533">
    <property type="protein sequence ID" value="CAH1639936.1"/>
    <property type="molecule type" value="Genomic_DNA"/>
</dbReference>
<accession>A0A9P0N2E3</accession>
<name>A0A9P0N2E3_SPOLI</name>
<evidence type="ECO:0000313" key="1">
    <source>
        <dbReference type="EMBL" id="CAH1639936.1"/>
    </source>
</evidence>
<dbReference type="Proteomes" id="UP001153321">
    <property type="component" value="Chromosome 2"/>
</dbReference>
<gene>
    <name evidence="1" type="ORF">SPLIT_LOCUS5292</name>
</gene>
<reference evidence="1" key="1">
    <citation type="submission" date="2022-02" db="EMBL/GenBank/DDBJ databases">
        <authorList>
            <person name="King R."/>
        </authorList>
    </citation>
    <scope>NUCLEOTIDE SEQUENCE</scope>
</reference>
<evidence type="ECO:0000313" key="2">
    <source>
        <dbReference type="Proteomes" id="UP001153321"/>
    </source>
</evidence>
<proteinExistence type="predicted"/>
<protein>
    <submittedName>
        <fullName evidence="1">Uncharacterized protein</fullName>
    </submittedName>
</protein>
<organism evidence="1 2">
    <name type="scientific">Spodoptera littoralis</name>
    <name type="common">Egyptian cotton leafworm</name>
    <dbReference type="NCBI Taxonomy" id="7109"/>
    <lineage>
        <taxon>Eukaryota</taxon>
        <taxon>Metazoa</taxon>
        <taxon>Ecdysozoa</taxon>
        <taxon>Arthropoda</taxon>
        <taxon>Hexapoda</taxon>
        <taxon>Insecta</taxon>
        <taxon>Pterygota</taxon>
        <taxon>Neoptera</taxon>
        <taxon>Endopterygota</taxon>
        <taxon>Lepidoptera</taxon>
        <taxon>Glossata</taxon>
        <taxon>Ditrysia</taxon>
        <taxon>Noctuoidea</taxon>
        <taxon>Noctuidae</taxon>
        <taxon>Amphipyrinae</taxon>
        <taxon>Spodoptera</taxon>
    </lineage>
</organism>